<dbReference type="AlphaFoldDB" id="A0A4Y2FJR5"/>
<accession>A0A4Y2FJR5</accession>
<dbReference type="EMBL" id="BGPR01250594">
    <property type="protein sequence ID" value="GBM40816.1"/>
    <property type="molecule type" value="Genomic_DNA"/>
</dbReference>
<dbReference type="Proteomes" id="UP000499080">
    <property type="component" value="Unassembled WGS sequence"/>
</dbReference>
<keyword evidence="2" id="KW-1185">Reference proteome</keyword>
<name>A0A4Y2FJR5_ARAVE</name>
<evidence type="ECO:0000313" key="2">
    <source>
        <dbReference type="Proteomes" id="UP000499080"/>
    </source>
</evidence>
<comment type="caution">
    <text evidence="1">The sequence shown here is derived from an EMBL/GenBank/DDBJ whole genome shotgun (WGS) entry which is preliminary data.</text>
</comment>
<proteinExistence type="predicted"/>
<gene>
    <name evidence="1" type="ORF">AVEN_172947_1</name>
</gene>
<reference evidence="1 2" key="1">
    <citation type="journal article" date="2019" name="Sci. Rep.">
        <title>Orb-weaving spider Araneus ventricosus genome elucidates the spidroin gene catalogue.</title>
        <authorList>
            <person name="Kono N."/>
            <person name="Nakamura H."/>
            <person name="Ohtoshi R."/>
            <person name="Moran D.A.P."/>
            <person name="Shinohara A."/>
            <person name="Yoshida Y."/>
            <person name="Fujiwara M."/>
            <person name="Mori M."/>
            <person name="Tomita M."/>
            <person name="Arakawa K."/>
        </authorList>
    </citation>
    <scope>NUCLEOTIDE SEQUENCE [LARGE SCALE GENOMIC DNA]</scope>
</reference>
<sequence length="92" mass="10524">MAPSTMQEESVLHFGDSLKNNLGYCRATTFSPIFGKELLHHTTLLGVVKQFEAMGCLQEEKLQDGDQPTPVEIIQKRFYCESLKIKEYVTER</sequence>
<feature type="non-terminal residue" evidence="1">
    <location>
        <position position="92"/>
    </location>
</feature>
<organism evidence="1 2">
    <name type="scientific">Araneus ventricosus</name>
    <name type="common">Orbweaver spider</name>
    <name type="synonym">Epeira ventricosa</name>
    <dbReference type="NCBI Taxonomy" id="182803"/>
    <lineage>
        <taxon>Eukaryota</taxon>
        <taxon>Metazoa</taxon>
        <taxon>Ecdysozoa</taxon>
        <taxon>Arthropoda</taxon>
        <taxon>Chelicerata</taxon>
        <taxon>Arachnida</taxon>
        <taxon>Araneae</taxon>
        <taxon>Araneomorphae</taxon>
        <taxon>Entelegynae</taxon>
        <taxon>Araneoidea</taxon>
        <taxon>Araneidae</taxon>
        <taxon>Araneus</taxon>
    </lineage>
</organism>
<evidence type="ECO:0000313" key="1">
    <source>
        <dbReference type="EMBL" id="GBM40816.1"/>
    </source>
</evidence>
<protein>
    <submittedName>
        <fullName evidence="1">Uncharacterized protein</fullName>
    </submittedName>
</protein>